<evidence type="ECO:0000313" key="1">
    <source>
        <dbReference type="EMBL" id="KAI8033835.1"/>
    </source>
</evidence>
<gene>
    <name evidence="1" type="ORF">M5D96_013419</name>
</gene>
<proteinExistence type="predicted"/>
<sequence>MQIQILVDGRLHRYRCAVAEQNFRLEICQPLMALFDAISSTPIDGGRKAADRDGGGACTFGDAANRLRRLLGPLESRYSAAEFRIRFQYSIRLRRLLFECGQGTEQHQNLSIRIPNRASSER</sequence>
<protein>
    <submittedName>
        <fullName evidence="1">Uncharacterized protein</fullName>
    </submittedName>
</protein>
<dbReference type="Proteomes" id="UP001059596">
    <property type="component" value="Unassembled WGS sequence"/>
</dbReference>
<organism evidence="1 2">
    <name type="scientific">Drosophila gunungcola</name>
    <name type="common">fruit fly</name>
    <dbReference type="NCBI Taxonomy" id="103775"/>
    <lineage>
        <taxon>Eukaryota</taxon>
        <taxon>Metazoa</taxon>
        <taxon>Ecdysozoa</taxon>
        <taxon>Arthropoda</taxon>
        <taxon>Hexapoda</taxon>
        <taxon>Insecta</taxon>
        <taxon>Pterygota</taxon>
        <taxon>Neoptera</taxon>
        <taxon>Endopterygota</taxon>
        <taxon>Diptera</taxon>
        <taxon>Brachycera</taxon>
        <taxon>Muscomorpha</taxon>
        <taxon>Ephydroidea</taxon>
        <taxon>Drosophilidae</taxon>
        <taxon>Drosophila</taxon>
        <taxon>Sophophora</taxon>
    </lineage>
</organism>
<evidence type="ECO:0000313" key="2">
    <source>
        <dbReference type="Proteomes" id="UP001059596"/>
    </source>
</evidence>
<accession>A0A9P9YBG2</accession>
<dbReference type="AlphaFoldDB" id="A0A9P9YBG2"/>
<name>A0A9P9YBG2_9MUSC</name>
<dbReference type="EMBL" id="JAMKOV010000098">
    <property type="protein sequence ID" value="KAI8033835.1"/>
    <property type="molecule type" value="Genomic_DNA"/>
</dbReference>
<keyword evidence="2" id="KW-1185">Reference proteome</keyword>
<reference evidence="1" key="1">
    <citation type="journal article" date="2023" name="Genome Biol. Evol.">
        <title>Long-read-based Genome Assembly of Drosophila gunungcola Reveals Fewer Chemosensory Genes in Flower-breeding Species.</title>
        <authorList>
            <person name="Negi A."/>
            <person name="Liao B.Y."/>
            <person name="Yeh S.D."/>
        </authorList>
    </citation>
    <scope>NUCLEOTIDE SEQUENCE</scope>
    <source>
        <strain evidence="1">Sukarami</strain>
    </source>
</reference>
<comment type="caution">
    <text evidence="1">The sequence shown here is derived from an EMBL/GenBank/DDBJ whole genome shotgun (WGS) entry which is preliminary data.</text>
</comment>